<comment type="similarity">
    <text evidence="3 9">Belongs to the class-II pyridoxal-phosphate-dependent aminotransferase family. Histidinol-phosphate aminotransferase subfamily.</text>
</comment>
<dbReference type="Proteomes" id="UP000199053">
    <property type="component" value="Unassembled WGS sequence"/>
</dbReference>
<dbReference type="GO" id="GO:0004400">
    <property type="term" value="F:histidinol-phosphate transaminase activity"/>
    <property type="evidence" value="ECO:0007669"/>
    <property type="project" value="UniProtKB-UniRule"/>
</dbReference>
<keyword evidence="9" id="KW-0368">Histidine biosynthesis</keyword>
<keyword evidence="9" id="KW-0028">Amino-acid biosynthesis</keyword>
<evidence type="ECO:0000256" key="7">
    <source>
        <dbReference type="ARBA" id="ARBA00022898"/>
    </source>
</evidence>
<dbReference type="AlphaFoldDB" id="A0A1G9BNK1"/>
<dbReference type="NCBIfam" id="TIGR01141">
    <property type="entry name" value="hisC"/>
    <property type="match status" value="1"/>
</dbReference>
<comment type="subunit">
    <text evidence="4 9">Homodimer.</text>
</comment>
<dbReference type="OrthoDB" id="9813612at2"/>
<dbReference type="InterPro" id="IPR015424">
    <property type="entry name" value="PyrdxlP-dep_Trfase"/>
</dbReference>
<evidence type="ECO:0000256" key="9">
    <source>
        <dbReference type="HAMAP-Rule" id="MF_01023"/>
    </source>
</evidence>
<dbReference type="InterPro" id="IPR015421">
    <property type="entry name" value="PyrdxlP-dep_Trfase_major"/>
</dbReference>
<dbReference type="InterPro" id="IPR001917">
    <property type="entry name" value="Aminotrans_II_pyridoxalP_BS"/>
</dbReference>
<dbReference type="GO" id="GO:0000105">
    <property type="term" value="P:L-histidine biosynthetic process"/>
    <property type="evidence" value="ECO:0007669"/>
    <property type="project" value="UniProtKB-UniRule"/>
</dbReference>
<dbReference type="SUPFAM" id="SSF53383">
    <property type="entry name" value="PLP-dependent transferases"/>
    <property type="match status" value="1"/>
</dbReference>
<accession>A0A1G9BNK1</accession>
<sequence length="364" mass="40587">MSPIKVRPDVMETKPYAPGLTIEEIKEKYGLDNVIKLASNENPLGASPLAQKAIIRHAPNIFRYPHNGNPRLNKAIAKRYGFAEENIICGNGSDEVIDLLIRVKAEPGRDEVLTYESCFSMYSLMSRLCGINFRQLPREADHKQPLKAMAAAVTDKTAIVFVTTPDNPTGLAVTARDVREMVMAIPEQTILAIDEAYIDFATPAEEYDMRPLLNEFPNIVLLRTFSKAFGLAGMRVGFGIMSTELAGYINRARAPFTVSLLAEEAALAALDDDAFYNETLDVVLRGRKLFTDEITAMGCEVLPSQSNFIMFKPTRDAGEVFEELLKRGLIVRPLKSFGLGEYIRVNMGTDRENKIFLQNLKELL</sequence>
<keyword evidence="6 9" id="KW-0808">Transferase</keyword>
<dbReference type="UniPathway" id="UPA00031">
    <property type="reaction ID" value="UER00012"/>
</dbReference>
<dbReference type="EMBL" id="FNGA01000001">
    <property type="protein sequence ID" value="SDK40840.1"/>
    <property type="molecule type" value="Genomic_DNA"/>
</dbReference>
<keyword evidence="7 9" id="KW-0663">Pyridoxal phosphate</keyword>
<dbReference type="CDD" id="cd00609">
    <property type="entry name" value="AAT_like"/>
    <property type="match status" value="1"/>
</dbReference>
<feature type="modified residue" description="N6-(pyridoxal phosphate)lysine" evidence="9">
    <location>
        <position position="227"/>
    </location>
</feature>
<evidence type="ECO:0000259" key="10">
    <source>
        <dbReference type="Pfam" id="PF00155"/>
    </source>
</evidence>
<dbReference type="PROSITE" id="PS00599">
    <property type="entry name" value="AA_TRANSFER_CLASS_2"/>
    <property type="match status" value="1"/>
</dbReference>
<evidence type="ECO:0000256" key="5">
    <source>
        <dbReference type="ARBA" id="ARBA00022576"/>
    </source>
</evidence>
<dbReference type="Gene3D" id="3.90.1150.10">
    <property type="entry name" value="Aspartate Aminotransferase, domain 1"/>
    <property type="match status" value="1"/>
</dbReference>
<reference evidence="12" key="1">
    <citation type="submission" date="2016-10" db="EMBL/GenBank/DDBJ databases">
        <authorList>
            <person name="Varghese N."/>
            <person name="Submissions S."/>
        </authorList>
    </citation>
    <scope>NUCLEOTIDE SEQUENCE [LARGE SCALE GENOMIC DNA]</scope>
    <source>
        <strain evidence="12">DSM 16995</strain>
    </source>
</reference>
<name>A0A1G9BNK1_9BACT</name>
<evidence type="ECO:0000256" key="2">
    <source>
        <dbReference type="ARBA" id="ARBA00005011"/>
    </source>
</evidence>
<comment type="pathway">
    <text evidence="2 9">Amino-acid biosynthesis; L-histidine biosynthesis; L-histidine from 5-phospho-alpha-D-ribose 1-diphosphate: step 7/9.</text>
</comment>
<organism evidence="11 12">
    <name type="scientific">Maridesulfovibrio ferrireducens</name>
    <dbReference type="NCBI Taxonomy" id="246191"/>
    <lineage>
        <taxon>Bacteria</taxon>
        <taxon>Pseudomonadati</taxon>
        <taxon>Thermodesulfobacteriota</taxon>
        <taxon>Desulfovibrionia</taxon>
        <taxon>Desulfovibrionales</taxon>
        <taxon>Desulfovibrionaceae</taxon>
        <taxon>Maridesulfovibrio</taxon>
    </lineage>
</organism>
<comment type="catalytic activity">
    <reaction evidence="8 9">
        <text>L-histidinol phosphate + 2-oxoglutarate = 3-(imidazol-4-yl)-2-oxopropyl phosphate + L-glutamate</text>
        <dbReference type="Rhea" id="RHEA:23744"/>
        <dbReference type="ChEBI" id="CHEBI:16810"/>
        <dbReference type="ChEBI" id="CHEBI:29985"/>
        <dbReference type="ChEBI" id="CHEBI:57766"/>
        <dbReference type="ChEBI" id="CHEBI:57980"/>
        <dbReference type="EC" id="2.6.1.9"/>
    </reaction>
</comment>
<dbReference type="STRING" id="246191.SAMN05660337_0357"/>
<dbReference type="InterPro" id="IPR015422">
    <property type="entry name" value="PyrdxlP-dep_Trfase_small"/>
</dbReference>
<dbReference type="PANTHER" id="PTHR43643:SF3">
    <property type="entry name" value="HISTIDINOL-PHOSPHATE AMINOTRANSFERASE"/>
    <property type="match status" value="1"/>
</dbReference>
<dbReference type="GO" id="GO:0030170">
    <property type="term" value="F:pyridoxal phosphate binding"/>
    <property type="evidence" value="ECO:0007669"/>
    <property type="project" value="InterPro"/>
</dbReference>
<evidence type="ECO:0000313" key="11">
    <source>
        <dbReference type="EMBL" id="SDK40840.1"/>
    </source>
</evidence>
<dbReference type="PANTHER" id="PTHR43643">
    <property type="entry name" value="HISTIDINOL-PHOSPHATE AMINOTRANSFERASE 2"/>
    <property type="match status" value="1"/>
</dbReference>
<keyword evidence="5 9" id="KW-0032">Aminotransferase</keyword>
<dbReference type="InterPro" id="IPR050106">
    <property type="entry name" value="HistidinolP_aminotransfase"/>
</dbReference>
<evidence type="ECO:0000313" key="12">
    <source>
        <dbReference type="Proteomes" id="UP000199053"/>
    </source>
</evidence>
<keyword evidence="12" id="KW-1185">Reference proteome</keyword>
<protein>
    <recommendedName>
        <fullName evidence="9">Histidinol-phosphate aminotransferase</fullName>
        <ecNumber evidence="9">2.6.1.9</ecNumber>
    </recommendedName>
    <alternativeName>
        <fullName evidence="9">Imidazole acetol-phosphate transaminase</fullName>
    </alternativeName>
</protein>
<dbReference type="InterPro" id="IPR004839">
    <property type="entry name" value="Aminotransferase_I/II_large"/>
</dbReference>
<dbReference type="InterPro" id="IPR005861">
    <property type="entry name" value="HisP_aminotrans"/>
</dbReference>
<evidence type="ECO:0000256" key="3">
    <source>
        <dbReference type="ARBA" id="ARBA00007970"/>
    </source>
</evidence>
<dbReference type="HAMAP" id="MF_01023">
    <property type="entry name" value="HisC_aminotrans_2"/>
    <property type="match status" value="1"/>
</dbReference>
<gene>
    <name evidence="9" type="primary">hisC</name>
    <name evidence="11" type="ORF">SAMN05660337_0357</name>
</gene>
<dbReference type="EC" id="2.6.1.9" evidence="9"/>
<evidence type="ECO:0000256" key="6">
    <source>
        <dbReference type="ARBA" id="ARBA00022679"/>
    </source>
</evidence>
<feature type="domain" description="Aminotransferase class I/classII large" evidence="10">
    <location>
        <begin position="33"/>
        <end position="359"/>
    </location>
</feature>
<dbReference type="Pfam" id="PF00155">
    <property type="entry name" value="Aminotran_1_2"/>
    <property type="match status" value="1"/>
</dbReference>
<evidence type="ECO:0000256" key="4">
    <source>
        <dbReference type="ARBA" id="ARBA00011738"/>
    </source>
</evidence>
<evidence type="ECO:0000256" key="8">
    <source>
        <dbReference type="ARBA" id="ARBA00047481"/>
    </source>
</evidence>
<evidence type="ECO:0000256" key="1">
    <source>
        <dbReference type="ARBA" id="ARBA00001933"/>
    </source>
</evidence>
<dbReference type="RefSeq" id="WP_092157646.1">
    <property type="nucleotide sequence ID" value="NZ_FNGA01000001.1"/>
</dbReference>
<comment type="cofactor">
    <cofactor evidence="1 9">
        <name>pyridoxal 5'-phosphate</name>
        <dbReference type="ChEBI" id="CHEBI:597326"/>
    </cofactor>
</comment>
<dbReference type="Gene3D" id="3.40.640.10">
    <property type="entry name" value="Type I PLP-dependent aspartate aminotransferase-like (Major domain)"/>
    <property type="match status" value="1"/>
</dbReference>
<proteinExistence type="inferred from homology"/>